<keyword evidence="1" id="KW-0479">Metal-binding</keyword>
<evidence type="ECO:0000313" key="7">
    <source>
        <dbReference type="Proteomes" id="UP000041254"/>
    </source>
</evidence>
<dbReference type="InterPro" id="IPR013083">
    <property type="entry name" value="Znf_RING/FYVE/PHD"/>
</dbReference>
<dbReference type="Pfam" id="PF12906">
    <property type="entry name" value="RINGv"/>
    <property type="match status" value="1"/>
</dbReference>
<dbReference type="SUPFAM" id="SSF57850">
    <property type="entry name" value="RING/U-box"/>
    <property type="match status" value="1"/>
</dbReference>
<evidence type="ECO:0000256" key="1">
    <source>
        <dbReference type="ARBA" id="ARBA00022723"/>
    </source>
</evidence>
<dbReference type="OrthoDB" id="412381at2759"/>
<dbReference type="PROSITE" id="PS51292">
    <property type="entry name" value="ZF_RING_CH"/>
    <property type="match status" value="1"/>
</dbReference>
<dbReference type="SMART" id="SM00744">
    <property type="entry name" value="RINGv"/>
    <property type="match status" value="1"/>
</dbReference>
<feature type="transmembrane region" description="Helical" evidence="4">
    <location>
        <begin position="130"/>
        <end position="150"/>
    </location>
</feature>
<keyword evidence="4" id="KW-0812">Transmembrane</keyword>
<keyword evidence="4" id="KW-0472">Membrane</keyword>
<dbReference type="Gene3D" id="3.30.40.10">
    <property type="entry name" value="Zinc/RING finger domain, C3HC4 (zinc finger)"/>
    <property type="match status" value="1"/>
</dbReference>
<keyword evidence="7" id="KW-1185">Reference proteome</keyword>
<dbReference type="VEuPathDB" id="CryptoDB:Vbra_18145"/>
<dbReference type="Proteomes" id="UP000041254">
    <property type="component" value="Unassembled WGS sequence"/>
</dbReference>
<evidence type="ECO:0000256" key="3">
    <source>
        <dbReference type="ARBA" id="ARBA00022833"/>
    </source>
</evidence>
<keyword evidence="4" id="KW-1133">Transmembrane helix</keyword>
<dbReference type="InParanoid" id="A0A0G4GKN3"/>
<accession>A0A0G4GKN3</accession>
<evidence type="ECO:0000256" key="4">
    <source>
        <dbReference type="SAM" id="Phobius"/>
    </source>
</evidence>
<organism evidence="6 7">
    <name type="scientific">Vitrella brassicaformis (strain CCMP3155)</name>
    <dbReference type="NCBI Taxonomy" id="1169540"/>
    <lineage>
        <taxon>Eukaryota</taxon>
        <taxon>Sar</taxon>
        <taxon>Alveolata</taxon>
        <taxon>Colpodellida</taxon>
        <taxon>Vitrellaceae</taxon>
        <taxon>Vitrella</taxon>
    </lineage>
</organism>
<sequence>MGLLECLSPWLGWEQDASCRICLDSKEDIDTGPLISPCECKGTVKWVHLACWEEGLQWRRKCCICRAPYVLGVRLSHAVEALPSLCRMVAAIVVDDLCKARPFLTSTVNQVFSAVRHGLAAVPQKERESFASYLVFLAAGMLCVMVLELVKHLLLGLLHRLYHHPARRSLHPVVCVTALSTVVPIAHRLCGMAAEGVCVRVLALSLAVWDTGSCFVCFGPVRGCVMLAAMLCPSWLILSAERRMRVFLRTSGWGAWLDALCC</sequence>
<dbReference type="AlphaFoldDB" id="A0A0G4GKN3"/>
<dbReference type="PhylomeDB" id="A0A0G4GKN3"/>
<feature type="domain" description="RING-CH-type" evidence="5">
    <location>
        <begin position="11"/>
        <end position="72"/>
    </location>
</feature>
<feature type="transmembrane region" description="Helical" evidence="4">
    <location>
        <begin position="207"/>
        <end position="238"/>
    </location>
</feature>
<dbReference type="InterPro" id="IPR011016">
    <property type="entry name" value="Znf_RING-CH"/>
</dbReference>
<dbReference type="EMBL" id="CDMY01000698">
    <property type="protein sequence ID" value="CEM30572.1"/>
    <property type="molecule type" value="Genomic_DNA"/>
</dbReference>
<gene>
    <name evidence="6" type="ORF">Vbra_18145</name>
</gene>
<evidence type="ECO:0000259" key="5">
    <source>
        <dbReference type="PROSITE" id="PS51292"/>
    </source>
</evidence>
<reference evidence="6 7" key="1">
    <citation type="submission" date="2014-11" db="EMBL/GenBank/DDBJ databases">
        <authorList>
            <person name="Zhu J."/>
            <person name="Qi W."/>
            <person name="Song R."/>
        </authorList>
    </citation>
    <scope>NUCLEOTIDE SEQUENCE [LARGE SCALE GENOMIC DNA]</scope>
</reference>
<evidence type="ECO:0000256" key="2">
    <source>
        <dbReference type="ARBA" id="ARBA00022771"/>
    </source>
</evidence>
<keyword evidence="3" id="KW-0862">Zinc</keyword>
<dbReference type="GO" id="GO:0008270">
    <property type="term" value="F:zinc ion binding"/>
    <property type="evidence" value="ECO:0007669"/>
    <property type="project" value="UniProtKB-KW"/>
</dbReference>
<keyword evidence="2" id="KW-0863">Zinc-finger</keyword>
<evidence type="ECO:0000313" key="6">
    <source>
        <dbReference type="EMBL" id="CEM30572.1"/>
    </source>
</evidence>
<proteinExistence type="predicted"/>
<protein>
    <recommendedName>
        <fullName evidence="5">RING-CH-type domain-containing protein</fullName>
    </recommendedName>
</protein>
<name>A0A0G4GKN3_VITBC</name>